<keyword evidence="2 7" id="KW-0808">Transferase</keyword>
<sequence length="355" mass="37068">MRRAAGSPGTIPRRVLQWQRVPTGADPALTGGDAAETHMSPDPAFLFPGQESYLPGVWRYLRGGSPAADEAIRTVEAVAAGHGCPPVIPLLVNRERTDGGPPGWEQRQLAVLAASLALAGYLGSVHRVAPGAVCGHGSGGFAALAAAGVLSVHDAAAALCERIAVLRSQRLLPGGMLALEASRERVEALLDDVGEPEVVRAGRDTARRFVVSGPLFALSRVRRAAEEAGVAGARLPVPYAFHHPALAPVAERLRERLRGLDARPSRCPVYSAVELRFLRPGRDDLADWLAADLIAPLSWYSVPGALRDTGIGSFVACGPGDTLARWIGQDDPGARCAAPLPGPATPLEVAAALAP</sequence>
<evidence type="ECO:0000256" key="2">
    <source>
        <dbReference type="ARBA" id="ARBA00022679"/>
    </source>
</evidence>
<dbReference type="EMBL" id="CM000913">
    <property type="protein sequence ID" value="EFG10530.1"/>
    <property type="molecule type" value="Genomic_DNA"/>
</dbReference>
<dbReference type="SUPFAM" id="SSF55048">
    <property type="entry name" value="Probable ACP-binding domain of malonyl-CoA ACP transacylase"/>
    <property type="match status" value="1"/>
</dbReference>
<dbReference type="GO" id="GO:0006633">
    <property type="term" value="P:fatty acid biosynthetic process"/>
    <property type="evidence" value="ECO:0007669"/>
    <property type="project" value="TreeGrafter"/>
</dbReference>
<dbReference type="GO" id="GO:0004314">
    <property type="term" value="F:[acyl-carrier-protein] S-malonyltransferase activity"/>
    <property type="evidence" value="ECO:0007669"/>
    <property type="project" value="UniProtKB-EC"/>
</dbReference>
<dbReference type="EC" id="2.3.1.39" evidence="1"/>
<keyword evidence="3 7" id="KW-0012">Acyltransferase</keyword>
<accession>B5GWR0</accession>
<dbReference type="KEGG" id="sclf:BB341_01220"/>
<protein>
    <recommendedName>
        <fullName evidence="1">[acyl-carrier-protein] S-malonyltransferase</fullName>
        <ecNumber evidence="1">2.3.1.39</ecNumber>
    </recommendedName>
</protein>
<dbReference type="GO" id="GO:0005829">
    <property type="term" value="C:cytosol"/>
    <property type="evidence" value="ECO:0007669"/>
    <property type="project" value="TreeGrafter"/>
</dbReference>
<organism evidence="7 8">
    <name type="scientific">Streptomyces clavuligerus</name>
    <dbReference type="NCBI Taxonomy" id="1901"/>
    <lineage>
        <taxon>Bacteria</taxon>
        <taxon>Bacillati</taxon>
        <taxon>Actinomycetota</taxon>
        <taxon>Actinomycetes</taxon>
        <taxon>Kitasatosporales</taxon>
        <taxon>Streptomycetaceae</taxon>
        <taxon>Streptomyces</taxon>
    </lineage>
</organism>
<dbReference type="PANTHER" id="PTHR42681">
    <property type="entry name" value="MALONYL-COA-ACYL CARRIER PROTEIN TRANSACYLASE, MITOCHONDRIAL"/>
    <property type="match status" value="1"/>
</dbReference>
<comment type="catalytic activity">
    <reaction evidence="4">
        <text>holo-[ACP] + malonyl-CoA = malonyl-[ACP] + CoA</text>
        <dbReference type="Rhea" id="RHEA:41792"/>
        <dbReference type="Rhea" id="RHEA-COMP:9623"/>
        <dbReference type="Rhea" id="RHEA-COMP:9685"/>
        <dbReference type="ChEBI" id="CHEBI:57287"/>
        <dbReference type="ChEBI" id="CHEBI:57384"/>
        <dbReference type="ChEBI" id="CHEBI:64479"/>
        <dbReference type="ChEBI" id="CHEBI:78449"/>
        <dbReference type="EC" id="2.3.1.39"/>
    </reaction>
</comment>
<feature type="domain" description="Malonyl-CoA:ACP transacylase (MAT)" evidence="6">
    <location>
        <begin position="46"/>
        <end position="355"/>
    </location>
</feature>
<evidence type="ECO:0000313" key="8">
    <source>
        <dbReference type="Proteomes" id="UP000002357"/>
    </source>
</evidence>
<dbReference type="InterPro" id="IPR001227">
    <property type="entry name" value="Ac_transferase_dom_sf"/>
</dbReference>
<evidence type="ECO:0000256" key="1">
    <source>
        <dbReference type="ARBA" id="ARBA00013258"/>
    </source>
</evidence>
<dbReference type="Gene3D" id="3.30.70.250">
    <property type="entry name" value="Malonyl-CoA ACP transacylase, ACP-binding"/>
    <property type="match status" value="1"/>
</dbReference>
<reference evidence="7 8" key="1">
    <citation type="journal article" date="2010" name="Genome Biol. Evol.">
        <title>The sequence of a 1.8-mb bacterial linear plasmid reveals a rich evolutionary reservoir of secondary metabolic pathways.</title>
        <authorList>
            <person name="Medema M.H."/>
            <person name="Trefzer A."/>
            <person name="Kovalchuk A."/>
            <person name="van den Berg M."/>
            <person name="Mueller U."/>
            <person name="Heijne W."/>
            <person name="Wu L."/>
            <person name="Alam M.T."/>
            <person name="Ronning C.M."/>
            <person name="Nierman W.C."/>
            <person name="Bovenberg R.A.L."/>
            <person name="Breitling R."/>
            <person name="Takano E."/>
        </authorList>
    </citation>
    <scope>NUCLEOTIDE SEQUENCE [LARGE SCALE GENOMIC DNA]</scope>
    <source>
        <strain evidence="8">ATCC 27064 / DSM 738 / JCM 4710 / NBRC 13307 / NCIMB 12785 / NRRL 3585 / VKM Ac-602</strain>
    </source>
</reference>
<proteinExistence type="predicted"/>
<dbReference type="STRING" id="1901.BB341_01220"/>
<dbReference type="Gene3D" id="3.40.366.10">
    <property type="entry name" value="Malonyl-Coenzyme A Acyl Carrier Protein, domain 2"/>
    <property type="match status" value="1"/>
</dbReference>
<dbReference type="SMART" id="SM00827">
    <property type="entry name" value="PKS_AT"/>
    <property type="match status" value="1"/>
</dbReference>
<evidence type="ECO:0000256" key="5">
    <source>
        <dbReference type="SAM" id="MobiDB-lite"/>
    </source>
</evidence>
<dbReference type="InterPro" id="IPR014043">
    <property type="entry name" value="Acyl_transferase_dom"/>
</dbReference>
<name>B5GWR0_STRCL</name>
<gene>
    <name evidence="7" type="ORF">SCLAV_5463</name>
</gene>
<dbReference type="Pfam" id="PF00698">
    <property type="entry name" value="Acyl_transf_1"/>
    <property type="match status" value="1"/>
</dbReference>
<dbReference type="AlphaFoldDB" id="B5GWR0"/>
<evidence type="ECO:0000313" key="7">
    <source>
        <dbReference type="EMBL" id="EFG10530.1"/>
    </source>
</evidence>
<keyword evidence="8" id="KW-1185">Reference proteome</keyword>
<dbReference type="OrthoDB" id="4286171at2"/>
<dbReference type="InterPro" id="IPR050858">
    <property type="entry name" value="Mal-CoA-ACP_Trans/PKS_FabD"/>
</dbReference>
<dbReference type="Proteomes" id="UP000002357">
    <property type="component" value="Chromosome"/>
</dbReference>
<dbReference type="eggNOG" id="COG3321">
    <property type="taxonomic scope" value="Bacteria"/>
</dbReference>
<dbReference type="PANTHER" id="PTHR42681:SF1">
    <property type="entry name" value="MALONYL-COA-ACYL CARRIER PROTEIN TRANSACYLASE, MITOCHONDRIAL"/>
    <property type="match status" value="1"/>
</dbReference>
<dbReference type="SUPFAM" id="SSF52151">
    <property type="entry name" value="FabD/lysophospholipase-like"/>
    <property type="match status" value="1"/>
</dbReference>
<evidence type="ECO:0000256" key="3">
    <source>
        <dbReference type="ARBA" id="ARBA00023315"/>
    </source>
</evidence>
<feature type="region of interest" description="Disordered" evidence="5">
    <location>
        <begin position="19"/>
        <end position="40"/>
    </location>
</feature>
<dbReference type="InterPro" id="IPR016036">
    <property type="entry name" value="Malonyl_transacylase_ACP-bd"/>
</dbReference>
<evidence type="ECO:0000259" key="6">
    <source>
        <dbReference type="SMART" id="SM00827"/>
    </source>
</evidence>
<dbReference type="InterPro" id="IPR016035">
    <property type="entry name" value="Acyl_Trfase/lysoPLipase"/>
</dbReference>
<evidence type="ECO:0000256" key="4">
    <source>
        <dbReference type="ARBA" id="ARBA00048462"/>
    </source>
</evidence>